<protein>
    <submittedName>
        <fullName evidence="1">Uncharacterized protein</fullName>
    </submittedName>
</protein>
<dbReference type="EMBL" id="BMAW01045614">
    <property type="protein sequence ID" value="GFS50997.1"/>
    <property type="molecule type" value="Genomic_DNA"/>
</dbReference>
<evidence type="ECO:0000313" key="2">
    <source>
        <dbReference type="Proteomes" id="UP000887013"/>
    </source>
</evidence>
<dbReference type="AlphaFoldDB" id="A0A8X6K0B5"/>
<name>A0A8X6K0B5_NEPPI</name>
<keyword evidence="2" id="KW-1185">Reference proteome</keyword>
<reference evidence="1" key="1">
    <citation type="submission" date="2020-08" db="EMBL/GenBank/DDBJ databases">
        <title>Multicomponent nature underlies the extraordinary mechanical properties of spider dragline silk.</title>
        <authorList>
            <person name="Kono N."/>
            <person name="Nakamura H."/>
            <person name="Mori M."/>
            <person name="Yoshida Y."/>
            <person name="Ohtoshi R."/>
            <person name="Malay A.D."/>
            <person name="Moran D.A.P."/>
            <person name="Tomita M."/>
            <person name="Numata K."/>
            <person name="Arakawa K."/>
        </authorList>
    </citation>
    <scope>NUCLEOTIDE SEQUENCE</scope>
</reference>
<evidence type="ECO:0000313" key="1">
    <source>
        <dbReference type="EMBL" id="GFS50997.1"/>
    </source>
</evidence>
<dbReference type="Proteomes" id="UP000887013">
    <property type="component" value="Unassembled WGS sequence"/>
</dbReference>
<organism evidence="1 2">
    <name type="scientific">Nephila pilipes</name>
    <name type="common">Giant wood spider</name>
    <name type="synonym">Nephila maculata</name>
    <dbReference type="NCBI Taxonomy" id="299642"/>
    <lineage>
        <taxon>Eukaryota</taxon>
        <taxon>Metazoa</taxon>
        <taxon>Ecdysozoa</taxon>
        <taxon>Arthropoda</taxon>
        <taxon>Chelicerata</taxon>
        <taxon>Arachnida</taxon>
        <taxon>Araneae</taxon>
        <taxon>Araneomorphae</taxon>
        <taxon>Entelegynae</taxon>
        <taxon>Araneoidea</taxon>
        <taxon>Nephilidae</taxon>
        <taxon>Nephila</taxon>
    </lineage>
</organism>
<sequence length="96" mass="10221">MSNSGERQILSYRSLAPLFLNTSSFFVDGSIQSLPYKLSDSLQLPKPPFAPGLLGVRPRSLPNCVSPLLSASTVSSGIAPPGECTVVTILSHTWAF</sequence>
<gene>
    <name evidence="1" type="ORF">NPIL_568211</name>
</gene>
<accession>A0A8X6K0B5</accession>
<proteinExistence type="predicted"/>
<comment type="caution">
    <text evidence="1">The sequence shown here is derived from an EMBL/GenBank/DDBJ whole genome shotgun (WGS) entry which is preliminary data.</text>
</comment>